<dbReference type="EMBL" id="CAJNIZ010034547">
    <property type="protein sequence ID" value="CAE7553668.1"/>
    <property type="molecule type" value="Genomic_DNA"/>
</dbReference>
<feature type="non-terminal residue" evidence="1">
    <location>
        <position position="1"/>
    </location>
</feature>
<protein>
    <submittedName>
        <fullName evidence="1">Uncharacterized protein</fullName>
    </submittedName>
</protein>
<reference evidence="1" key="1">
    <citation type="submission" date="2021-02" db="EMBL/GenBank/DDBJ databases">
        <authorList>
            <person name="Dougan E. K."/>
            <person name="Rhodes N."/>
            <person name="Thang M."/>
            <person name="Chan C."/>
        </authorList>
    </citation>
    <scope>NUCLEOTIDE SEQUENCE</scope>
</reference>
<comment type="caution">
    <text evidence="1">The sequence shown here is derived from an EMBL/GenBank/DDBJ whole genome shotgun (WGS) entry which is preliminary data.</text>
</comment>
<gene>
    <name evidence="1" type="ORF">SPIL2461_LOCUS14725</name>
</gene>
<name>A0A812U1Z1_SYMPI</name>
<dbReference type="OrthoDB" id="445839at2759"/>
<dbReference type="Proteomes" id="UP000649617">
    <property type="component" value="Unassembled WGS sequence"/>
</dbReference>
<accession>A0A812U1Z1</accession>
<organism evidence="1 2">
    <name type="scientific">Symbiodinium pilosum</name>
    <name type="common">Dinoflagellate</name>
    <dbReference type="NCBI Taxonomy" id="2952"/>
    <lineage>
        <taxon>Eukaryota</taxon>
        <taxon>Sar</taxon>
        <taxon>Alveolata</taxon>
        <taxon>Dinophyceae</taxon>
        <taxon>Suessiales</taxon>
        <taxon>Symbiodiniaceae</taxon>
        <taxon>Symbiodinium</taxon>
    </lineage>
</organism>
<sequence length="216" mass="23540">HYISGQWGYCNDACMKESQATETEEEVPVTYSKVGAGVSCGTEAYRSSDSPEQCKEWCTQFLGSLEYQKASRCTGKISAYKKIVPTEKKQAGCLEGEHEATFTYKNCKDGQDDRDITVSFSASYEGYPLTYRVEYTAEGGDNSLGCRGTYRCPADLAASHEPPTGPSPKPCTVWEERGNADLKFMDAQGESKAVTLVVAQPHFGFPSNPGVGISDD</sequence>
<evidence type="ECO:0000313" key="1">
    <source>
        <dbReference type="EMBL" id="CAE7553668.1"/>
    </source>
</evidence>
<keyword evidence="2" id="KW-1185">Reference proteome</keyword>
<evidence type="ECO:0000313" key="2">
    <source>
        <dbReference type="Proteomes" id="UP000649617"/>
    </source>
</evidence>
<proteinExistence type="predicted"/>
<dbReference type="AlphaFoldDB" id="A0A812U1Z1"/>